<dbReference type="AlphaFoldDB" id="A0A1R3KSL7"/>
<sequence length="61" mass="6522">VVLDASKFKLGGIDPELEGKLQQMFNGIAATGNNALAPSSRVQPINLADDDHEQLEVLFEG</sequence>
<feature type="non-terminal residue" evidence="1">
    <location>
        <position position="1"/>
    </location>
</feature>
<reference evidence="1 2" key="1">
    <citation type="submission" date="2013-09" db="EMBL/GenBank/DDBJ databases">
        <title>Corchorus capsularis genome sequencing.</title>
        <authorList>
            <person name="Alam M."/>
            <person name="Haque M.S."/>
            <person name="Islam M.S."/>
            <person name="Emdad E.M."/>
            <person name="Islam M.M."/>
            <person name="Ahmed B."/>
            <person name="Halim A."/>
            <person name="Hossen Q.M.M."/>
            <person name="Hossain M.Z."/>
            <person name="Ahmed R."/>
            <person name="Khan M.M."/>
            <person name="Islam R."/>
            <person name="Rashid M.M."/>
            <person name="Khan S.A."/>
            <person name="Rahman M.S."/>
            <person name="Alam M."/>
        </authorList>
    </citation>
    <scope>NUCLEOTIDE SEQUENCE [LARGE SCALE GENOMIC DNA]</scope>
    <source>
        <strain evidence="2">cv. CVL-1</strain>
        <tissue evidence="1">Whole seedling</tissue>
    </source>
</reference>
<proteinExistence type="predicted"/>
<evidence type="ECO:0000313" key="2">
    <source>
        <dbReference type="Proteomes" id="UP000188268"/>
    </source>
</evidence>
<organism evidence="1 2">
    <name type="scientific">Corchorus capsularis</name>
    <name type="common">Jute</name>
    <dbReference type="NCBI Taxonomy" id="210143"/>
    <lineage>
        <taxon>Eukaryota</taxon>
        <taxon>Viridiplantae</taxon>
        <taxon>Streptophyta</taxon>
        <taxon>Embryophyta</taxon>
        <taxon>Tracheophyta</taxon>
        <taxon>Spermatophyta</taxon>
        <taxon>Magnoliopsida</taxon>
        <taxon>eudicotyledons</taxon>
        <taxon>Gunneridae</taxon>
        <taxon>Pentapetalae</taxon>
        <taxon>rosids</taxon>
        <taxon>malvids</taxon>
        <taxon>Malvales</taxon>
        <taxon>Malvaceae</taxon>
        <taxon>Grewioideae</taxon>
        <taxon>Apeibeae</taxon>
        <taxon>Corchorus</taxon>
    </lineage>
</organism>
<dbReference type="Proteomes" id="UP000188268">
    <property type="component" value="Unassembled WGS sequence"/>
</dbReference>
<gene>
    <name evidence="1" type="ORF">CCACVL1_01018</name>
</gene>
<feature type="non-terminal residue" evidence="1">
    <location>
        <position position="61"/>
    </location>
</feature>
<protein>
    <submittedName>
        <fullName evidence="1">Uncharacterized protein</fullName>
    </submittedName>
</protein>
<name>A0A1R3KSL7_COCAP</name>
<keyword evidence="2" id="KW-1185">Reference proteome</keyword>
<dbReference type="EMBL" id="AWWV01002774">
    <property type="protein sequence ID" value="OMP10093.1"/>
    <property type="molecule type" value="Genomic_DNA"/>
</dbReference>
<comment type="caution">
    <text evidence="1">The sequence shown here is derived from an EMBL/GenBank/DDBJ whole genome shotgun (WGS) entry which is preliminary data.</text>
</comment>
<accession>A0A1R3KSL7</accession>
<dbReference type="OrthoDB" id="4955136at2759"/>
<evidence type="ECO:0000313" key="1">
    <source>
        <dbReference type="EMBL" id="OMP10093.1"/>
    </source>
</evidence>
<dbReference type="Gramene" id="OMP10093">
    <property type="protein sequence ID" value="OMP10093"/>
    <property type="gene ID" value="CCACVL1_01018"/>
</dbReference>